<evidence type="ECO:0000256" key="1">
    <source>
        <dbReference type="ARBA" id="ARBA00022729"/>
    </source>
</evidence>
<dbReference type="EMBL" id="BKCP01010626">
    <property type="protein sequence ID" value="GER53526.1"/>
    <property type="molecule type" value="Genomic_DNA"/>
</dbReference>
<name>A0A5A7R7W3_STRAF</name>
<dbReference type="PANTHER" id="PTHR33184:SF72">
    <property type="entry name" value="BETA-1,3-N-ACETYLGLUCOSAMINYLTRANSFERASE FAMILY PROTEIN"/>
    <property type="match status" value="1"/>
</dbReference>
<accession>A0A5A7R7W3</accession>
<protein>
    <submittedName>
        <fullName evidence="3">3-N-Acetylglucosaminyltransferase family protein</fullName>
    </submittedName>
</protein>
<keyword evidence="3" id="KW-0808">Transferase</keyword>
<feature type="signal peptide" evidence="2">
    <location>
        <begin position="1"/>
        <end position="25"/>
    </location>
</feature>
<evidence type="ECO:0000313" key="3">
    <source>
        <dbReference type="EMBL" id="GER53526.1"/>
    </source>
</evidence>
<dbReference type="OrthoDB" id="899404at2759"/>
<keyword evidence="4" id="KW-1185">Reference proteome</keyword>
<dbReference type="PANTHER" id="PTHR33184">
    <property type="entry name" value="PROTEIN TAPETUM DETERMINANT 1-LIKE-RELATED"/>
    <property type="match status" value="1"/>
</dbReference>
<dbReference type="GO" id="GO:0016757">
    <property type="term" value="F:glycosyltransferase activity"/>
    <property type="evidence" value="ECO:0007669"/>
    <property type="project" value="UniProtKB-KW"/>
</dbReference>
<organism evidence="3 4">
    <name type="scientific">Striga asiatica</name>
    <name type="common">Asiatic witchweed</name>
    <name type="synonym">Buchnera asiatica</name>
    <dbReference type="NCBI Taxonomy" id="4170"/>
    <lineage>
        <taxon>Eukaryota</taxon>
        <taxon>Viridiplantae</taxon>
        <taxon>Streptophyta</taxon>
        <taxon>Embryophyta</taxon>
        <taxon>Tracheophyta</taxon>
        <taxon>Spermatophyta</taxon>
        <taxon>Magnoliopsida</taxon>
        <taxon>eudicotyledons</taxon>
        <taxon>Gunneridae</taxon>
        <taxon>Pentapetalae</taxon>
        <taxon>asterids</taxon>
        <taxon>lamiids</taxon>
        <taxon>Lamiales</taxon>
        <taxon>Orobanchaceae</taxon>
        <taxon>Buchnereae</taxon>
        <taxon>Striga</taxon>
    </lineage>
</organism>
<sequence length="128" mass="14568">MARGKITLLPLSTLIILLLTSHTQGDERACAPTITQRLTGYAIMGNPQWEVTIWMGCHCDIYNLVVSCAFFGSTDPKTNPGIIQKYVENLCLINQGYPLYGYMAYKFTYAWHRVEMTPDLFELNCTNY</sequence>
<reference evidence="4" key="1">
    <citation type="journal article" date="2019" name="Curr. Biol.">
        <title>Genome Sequence of Striga asiatica Provides Insight into the Evolution of Plant Parasitism.</title>
        <authorList>
            <person name="Yoshida S."/>
            <person name="Kim S."/>
            <person name="Wafula E.K."/>
            <person name="Tanskanen J."/>
            <person name="Kim Y.M."/>
            <person name="Honaas L."/>
            <person name="Yang Z."/>
            <person name="Spallek T."/>
            <person name="Conn C.E."/>
            <person name="Ichihashi Y."/>
            <person name="Cheong K."/>
            <person name="Cui S."/>
            <person name="Der J.P."/>
            <person name="Gundlach H."/>
            <person name="Jiao Y."/>
            <person name="Hori C."/>
            <person name="Ishida J.K."/>
            <person name="Kasahara H."/>
            <person name="Kiba T."/>
            <person name="Kim M.S."/>
            <person name="Koo N."/>
            <person name="Laohavisit A."/>
            <person name="Lee Y.H."/>
            <person name="Lumba S."/>
            <person name="McCourt P."/>
            <person name="Mortimer J.C."/>
            <person name="Mutuku J.M."/>
            <person name="Nomura T."/>
            <person name="Sasaki-Sekimoto Y."/>
            <person name="Seto Y."/>
            <person name="Wang Y."/>
            <person name="Wakatake T."/>
            <person name="Sakakibara H."/>
            <person name="Demura T."/>
            <person name="Yamaguchi S."/>
            <person name="Yoneyama K."/>
            <person name="Manabe R.I."/>
            <person name="Nelson D.C."/>
            <person name="Schulman A.H."/>
            <person name="Timko M.P."/>
            <person name="dePamphilis C.W."/>
            <person name="Choi D."/>
            <person name="Shirasu K."/>
        </authorList>
    </citation>
    <scope>NUCLEOTIDE SEQUENCE [LARGE SCALE GENOMIC DNA]</scope>
    <source>
        <strain evidence="4">cv. UVA1</strain>
    </source>
</reference>
<keyword evidence="3" id="KW-0328">Glycosyltransferase</keyword>
<dbReference type="Pfam" id="PF24068">
    <property type="entry name" value="TPD1_C"/>
    <property type="match status" value="1"/>
</dbReference>
<dbReference type="GO" id="GO:0001709">
    <property type="term" value="P:cell fate determination"/>
    <property type="evidence" value="ECO:0007669"/>
    <property type="project" value="TreeGrafter"/>
</dbReference>
<dbReference type="Proteomes" id="UP000325081">
    <property type="component" value="Unassembled WGS sequence"/>
</dbReference>
<dbReference type="InterPro" id="IPR040361">
    <property type="entry name" value="TPD1"/>
</dbReference>
<proteinExistence type="predicted"/>
<evidence type="ECO:0000313" key="4">
    <source>
        <dbReference type="Proteomes" id="UP000325081"/>
    </source>
</evidence>
<dbReference type="AlphaFoldDB" id="A0A5A7R7W3"/>
<keyword evidence="1 2" id="KW-0732">Signal</keyword>
<gene>
    <name evidence="3" type="ORF">STAS_31053</name>
</gene>
<comment type="caution">
    <text evidence="3">The sequence shown here is derived from an EMBL/GenBank/DDBJ whole genome shotgun (WGS) entry which is preliminary data.</text>
</comment>
<feature type="chain" id="PRO_5022972977" evidence="2">
    <location>
        <begin position="26"/>
        <end position="128"/>
    </location>
</feature>
<evidence type="ECO:0000256" key="2">
    <source>
        <dbReference type="SAM" id="SignalP"/>
    </source>
</evidence>